<keyword evidence="1" id="KW-1185">Reference proteome</keyword>
<name>A0A0K0CYG2_ANGCA</name>
<evidence type="ECO:0000313" key="1">
    <source>
        <dbReference type="Proteomes" id="UP000035642"/>
    </source>
</evidence>
<organism evidence="1 2">
    <name type="scientific">Angiostrongylus cantonensis</name>
    <name type="common">Rat lungworm</name>
    <dbReference type="NCBI Taxonomy" id="6313"/>
    <lineage>
        <taxon>Eukaryota</taxon>
        <taxon>Metazoa</taxon>
        <taxon>Ecdysozoa</taxon>
        <taxon>Nematoda</taxon>
        <taxon>Chromadorea</taxon>
        <taxon>Rhabditida</taxon>
        <taxon>Rhabditina</taxon>
        <taxon>Rhabditomorpha</taxon>
        <taxon>Strongyloidea</taxon>
        <taxon>Metastrongylidae</taxon>
        <taxon>Angiostrongylus</taxon>
    </lineage>
</organism>
<reference evidence="2" key="2">
    <citation type="submission" date="2017-02" db="UniProtKB">
        <authorList>
            <consortium name="WormBaseParasite"/>
        </authorList>
    </citation>
    <scope>IDENTIFICATION</scope>
</reference>
<accession>A0A0K0CYG2</accession>
<proteinExistence type="predicted"/>
<sequence>MSIGERLLGIVSRSFEGELAKIEGVTSMSTPLLILRPSTAYSILSRVLMNNGRNDGLRFVIVPGTEI</sequence>
<evidence type="ECO:0000313" key="2">
    <source>
        <dbReference type="WBParaSite" id="ACAC_0000267901-mRNA-1"/>
    </source>
</evidence>
<reference evidence="1" key="1">
    <citation type="submission" date="2012-09" db="EMBL/GenBank/DDBJ databases">
        <authorList>
            <person name="Martin A.A."/>
        </authorList>
    </citation>
    <scope>NUCLEOTIDE SEQUENCE</scope>
</reference>
<dbReference type="AlphaFoldDB" id="A0A0K0CYG2"/>
<protein>
    <submittedName>
        <fullName evidence="2">Chemotaxis protein CheC</fullName>
    </submittedName>
</protein>
<dbReference type="WBParaSite" id="ACAC_0000267901-mRNA-1">
    <property type="protein sequence ID" value="ACAC_0000267901-mRNA-1"/>
    <property type="gene ID" value="ACAC_0000267901"/>
</dbReference>
<dbReference type="Proteomes" id="UP000035642">
    <property type="component" value="Unassembled WGS sequence"/>
</dbReference>